<dbReference type="RefSeq" id="WP_152211606.1">
    <property type="nucleotide sequence ID" value="NZ_WFLN01000004.1"/>
</dbReference>
<keyword evidence="4" id="KW-1185">Reference proteome</keyword>
<organism evidence="3 4">
    <name type="scientific">Fluviispira multicolorata</name>
    <dbReference type="NCBI Taxonomy" id="2654512"/>
    <lineage>
        <taxon>Bacteria</taxon>
        <taxon>Pseudomonadati</taxon>
        <taxon>Bdellovibrionota</taxon>
        <taxon>Oligoflexia</taxon>
        <taxon>Silvanigrellales</taxon>
        <taxon>Silvanigrellaceae</taxon>
        <taxon>Fluviispira</taxon>
    </lineage>
</organism>
<dbReference type="GO" id="GO:0000270">
    <property type="term" value="P:peptidoglycan metabolic process"/>
    <property type="evidence" value="ECO:0007669"/>
    <property type="project" value="TreeGrafter"/>
</dbReference>
<feature type="transmembrane region" description="Helical" evidence="1">
    <location>
        <begin position="21"/>
        <end position="41"/>
    </location>
</feature>
<name>A0A833N6I8_9BACT</name>
<sequence length="287" mass="32278">MSETSIIADWNLSIIKLFKEFTFDAGLPTIILIVCCLLLWLCIFKRVVKLLLTCASLFLIILCYKGTPKFLLDPLLSQAEKDLQFRASEIFNQNTIVQPLPSCLHNIGGIIVLGSGIYQKNIPGIVAQTRLIGLSHLLKNSGFEKQWINEKLPIIFSGGVTNIYVEQSEADAMKEFAAYTYGKNIDHFNLIAETKSKNTYQNALFAKDIFEKKNFRKKIILLTSSQHMFRAKRVFLRQGFDVCPVPVATLEGFGEGAFNFANAAKSVSILNEYFGVLGYTIKGWLEI</sequence>
<dbReference type="Gene3D" id="3.40.50.620">
    <property type="entry name" value="HUPs"/>
    <property type="match status" value="1"/>
</dbReference>
<feature type="domain" description="DUF218" evidence="2">
    <location>
        <begin position="110"/>
        <end position="275"/>
    </location>
</feature>
<gene>
    <name evidence="3" type="ORF">GCL57_02105</name>
</gene>
<protein>
    <recommendedName>
        <fullName evidence="2">DUF218 domain-containing protein</fullName>
    </recommendedName>
</protein>
<keyword evidence="1" id="KW-0472">Membrane</keyword>
<dbReference type="Proteomes" id="UP000442694">
    <property type="component" value="Unassembled WGS sequence"/>
</dbReference>
<evidence type="ECO:0000313" key="3">
    <source>
        <dbReference type="EMBL" id="KAB8033520.1"/>
    </source>
</evidence>
<comment type="caution">
    <text evidence="3">The sequence shown here is derived from an EMBL/GenBank/DDBJ whole genome shotgun (WGS) entry which is preliminary data.</text>
</comment>
<dbReference type="EMBL" id="WFLN01000004">
    <property type="protein sequence ID" value="KAB8033520.1"/>
    <property type="molecule type" value="Genomic_DNA"/>
</dbReference>
<keyword evidence="1" id="KW-1133">Transmembrane helix</keyword>
<dbReference type="Pfam" id="PF02698">
    <property type="entry name" value="DUF218"/>
    <property type="match status" value="1"/>
</dbReference>
<keyword evidence="1" id="KW-0812">Transmembrane</keyword>
<dbReference type="PANTHER" id="PTHR30336">
    <property type="entry name" value="INNER MEMBRANE PROTEIN, PROBABLE PERMEASE"/>
    <property type="match status" value="1"/>
</dbReference>
<proteinExistence type="predicted"/>
<dbReference type="InterPro" id="IPR014729">
    <property type="entry name" value="Rossmann-like_a/b/a_fold"/>
</dbReference>
<dbReference type="GO" id="GO:0005886">
    <property type="term" value="C:plasma membrane"/>
    <property type="evidence" value="ECO:0007669"/>
    <property type="project" value="TreeGrafter"/>
</dbReference>
<evidence type="ECO:0000259" key="2">
    <source>
        <dbReference type="Pfam" id="PF02698"/>
    </source>
</evidence>
<accession>A0A833N6I8</accession>
<dbReference type="PANTHER" id="PTHR30336:SF4">
    <property type="entry name" value="ENVELOPE BIOGENESIS FACTOR ELYC"/>
    <property type="match status" value="1"/>
</dbReference>
<dbReference type="InterPro" id="IPR051599">
    <property type="entry name" value="Cell_Envelope_Assoc"/>
</dbReference>
<dbReference type="CDD" id="cd06259">
    <property type="entry name" value="YdcF-like"/>
    <property type="match status" value="1"/>
</dbReference>
<evidence type="ECO:0000313" key="4">
    <source>
        <dbReference type="Proteomes" id="UP000442694"/>
    </source>
</evidence>
<feature type="transmembrane region" description="Helical" evidence="1">
    <location>
        <begin position="47"/>
        <end position="64"/>
    </location>
</feature>
<dbReference type="GO" id="GO:0043164">
    <property type="term" value="P:Gram-negative-bacterium-type cell wall biogenesis"/>
    <property type="evidence" value="ECO:0007669"/>
    <property type="project" value="TreeGrafter"/>
</dbReference>
<reference evidence="3 4" key="1">
    <citation type="submission" date="2019-10" db="EMBL/GenBank/DDBJ databases">
        <title>New genus of Silvanigrellaceae.</title>
        <authorList>
            <person name="Pitt A."/>
            <person name="Hahn M.W."/>
        </authorList>
    </citation>
    <scope>NUCLEOTIDE SEQUENCE [LARGE SCALE GENOMIC DNA]</scope>
    <source>
        <strain evidence="3 4">33A1-SZDP</strain>
    </source>
</reference>
<evidence type="ECO:0000256" key="1">
    <source>
        <dbReference type="SAM" id="Phobius"/>
    </source>
</evidence>
<dbReference type="AlphaFoldDB" id="A0A833N6I8"/>
<dbReference type="InterPro" id="IPR003848">
    <property type="entry name" value="DUF218"/>
</dbReference>